<dbReference type="AlphaFoldDB" id="A0A212JNJ4"/>
<sequence>MRKNKNVEYSITPWILMVTPKVFKPPFLLFQATLRRSYTVCAAHIPGPRPFSVSFMIVLFRCPEAGACSYHRQKQYLQ</sequence>
<protein>
    <submittedName>
        <fullName evidence="1">Uncharacterized protein</fullName>
    </submittedName>
</protein>
<accession>A0A212JNJ4</accession>
<dbReference type="EMBL" id="FLUQ01000001">
    <property type="protein sequence ID" value="SBW00895.1"/>
    <property type="molecule type" value="Genomic_DNA"/>
</dbReference>
<organism evidence="1">
    <name type="scientific">uncultured delta proteobacterium</name>
    <dbReference type="NCBI Taxonomy" id="34034"/>
    <lineage>
        <taxon>Bacteria</taxon>
        <taxon>Deltaproteobacteria</taxon>
        <taxon>environmental samples</taxon>
    </lineage>
</organism>
<gene>
    <name evidence="1" type="ORF">KL86DPRO_11861</name>
</gene>
<reference evidence="1" key="1">
    <citation type="submission" date="2016-04" db="EMBL/GenBank/DDBJ databases">
        <authorList>
            <person name="Evans L.H."/>
            <person name="Alamgir A."/>
            <person name="Owens N."/>
            <person name="Weber N.D."/>
            <person name="Virtaneva K."/>
            <person name="Barbian K."/>
            <person name="Babar A."/>
            <person name="Rosenke K."/>
        </authorList>
    </citation>
    <scope>NUCLEOTIDE SEQUENCE</scope>
    <source>
        <strain evidence="1">86</strain>
    </source>
</reference>
<evidence type="ECO:0000313" key="1">
    <source>
        <dbReference type="EMBL" id="SBW00895.1"/>
    </source>
</evidence>
<proteinExistence type="predicted"/>
<name>A0A212JNJ4_9DELT</name>